<name>A0A915L386_ROMCU</name>
<organism evidence="1 2">
    <name type="scientific">Romanomermis culicivorax</name>
    <name type="common">Nematode worm</name>
    <dbReference type="NCBI Taxonomy" id="13658"/>
    <lineage>
        <taxon>Eukaryota</taxon>
        <taxon>Metazoa</taxon>
        <taxon>Ecdysozoa</taxon>
        <taxon>Nematoda</taxon>
        <taxon>Enoplea</taxon>
        <taxon>Dorylaimia</taxon>
        <taxon>Mermithida</taxon>
        <taxon>Mermithoidea</taxon>
        <taxon>Mermithidae</taxon>
        <taxon>Romanomermis</taxon>
    </lineage>
</organism>
<evidence type="ECO:0000313" key="1">
    <source>
        <dbReference type="Proteomes" id="UP000887565"/>
    </source>
</evidence>
<evidence type="ECO:0000313" key="2">
    <source>
        <dbReference type="WBParaSite" id="nRc.2.0.1.t45533-RA"/>
    </source>
</evidence>
<sequence>MIDGRLNVDNTQFGERRQYTIRRARTMIDLLHAKHRKLKLIEASLRYFQINK</sequence>
<dbReference type="AlphaFoldDB" id="A0A915L386"/>
<reference evidence="2" key="1">
    <citation type="submission" date="2022-11" db="UniProtKB">
        <authorList>
            <consortium name="WormBaseParasite"/>
        </authorList>
    </citation>
    <scope>IDENTIFICATION</scope>
</reference>
<proteinExistence type="predicted"/>
<dbReference type="WBParaSite" id="nRc.2.0.1.t45533-RA">
    <property type="protein sequence ID" value="nRc.2.0.1.t45533-RA"/>
    <property type="gene ID" value="nRc.2.0.1.g45533"/>
</dbReference>
<dbReference type="Proteomes" id="UP000887565">
    <property type="component" value="Unplaced"/>
</dbReference>
<protein>
    <submittedName>
        <fullName evidence="2">Uncharacterized protein</fullName>
    </submittedName>
</protein>
<accession>A0A915L386</accession>
<keyword evidence="1" id="KW-1185">Reference proteome</keyword>